<gene>
    <name evidence="2" type="ORF">NGRA_1565</name>
</gene>
<dbReference type="EMBL" id="SBJO01000109">
    <property type="protein sequence ID" value="KAF9763035.1"/>
    <property type="molecule type" value="Genomic_DNA"/>
</dbReference>
<organism evidence="2 3">
    <name type="scientific">Nosema granulosis</name>
    <dbReference type="NCBI Taxonomy" id="83296"/>
    <lineage>
        <taxon>Eukaryota</taxon>
        <taxon>Fungi</taxon>
        <taxon>Fungi incertae sedis</taxon>
        <taxon>Microsporidia</taxon>
        <taxon>Nosematidae</taxon>
        <taxon>Nosema</taxon>
    </lineage>
</organism>
<sequence length="458" mass="54221">MNMILSILLLSYIYTSDLVKNNNIYFGDKIMNSVLRKAVEKTIMGLLEQPRNNIRIENFIRDIRLKVFITIYSKKHTVNIIKYDRKGKRISYEIKSGTHSEITSDNYKKALTGICDTIKRELPNRRLSIFYFTFCVDVESSYFNYDNLNEMFIIFTYKAVFKNLIKREVRYFPFEYVKLKFSEIFDSPIENSLKFEHERSTVYCFFNSNFKEKIKNNILEEIGMSYLLKLLPIVSKIYLNNEEPGEGDDCINCIAISLFNIIKNVYESDDMIETNSSILLGLLQIIINKQLFKKKLMRILKRTDNEVSIIFKEFKKYLDEKMDSCSTNEEEADQLYEFLVKLSVSEIVNDLKTSKIVFLLFKYLSNDVQSLKAIVFSSNYSETYSMGDFYKKNSDTIFEYYYELSKIFISFFNNKISIDEISEEERPFFIKLKEDFKRAAIEKIAHINVIGSYIFEDY</sequence>
<proteinExistence type="predicted"/>
<name>A0A9P6GZT3_9MICR</name>
<reference evidence="2 3" key="1">
    <citation type="journal article" date="2020" name="Genome Biol. Evol.">
        <title>Comparative genomics of strictly vertically transmitted, feminizing microsporidia endosymbionts of amphipod crustaceans.</title>
        <authorList>
            <person name="Cormier A."/>
            <person name="Chebbi M.A."/>
            <person name="Giraud I."/>
            <person name="Wattier R."/>
            <person name="Teixeira M."/>
            <person name="Gilbert C."/>
            <person name="Rigaud T."/>
            <person name="Cordaux R."/>
        </authorList>
    </citation>
    <scope>NUCLEOTIDE SEQUENCE [LARGE SCALE GENOMIC DNA]</scope>
    <source>
        <strain evidence="2 3">Ou3-Ou53</strain>
    </source>
</reference>
<feature type="signal peptide" evidence="1">
    <location>
        <begin position="1"/>
        <end position="18"/>
    </location>
</feature>
<accession>A0A9P6GZT3</accession>
<comment type="caution">
    <text evidence="2">The sequence shown here is derived from an EMBL/GenBank/DDBJ whole genome shotgun (WGS) entry which is preliminary data.</text>
</comment>
<keyword evidence="3" id="KW-1185">Reference proteome</keyword>
<dbReference type="Proteomes" id="UP000740883">
    <property type="component" value="Unassembled WGS sequence"/>
</dbReference>
<protein>
    <submittedName>
        <fullName evidence="2">Uncharacterized protein</fullName>
    </submittedName>
</protein>
<evidence type="ECO:0000313" key="2">
    <source>
        <dbReference type="EMBL" id="KAF9763035.1"/>
    </source>
</evidence>
<evidence type="ECO:0000313" key="3">
    <source>
        <dbReference type="Proteomes" id="UP000740883"/>
    </source>
</evidence>
<evidence type="ECO:0000256" key="1">
    <source>
        <dbReference type="SAM" id="SignalP"/>
    </source>
</evidence>
<feature type="chain" id="PRO_5040404836" evidence="1">
    <location>
        <begin position="19"/>
        <end position="458"/>
    </location>
</feature>
<dbReference type="AlphaFoldDB" id="A0A9P6GZT3"/>
<keyword evidence="1" id="KW-0732">Signal</keyword>